<dbReference type="AlphaFoldDB" id="A0A8D9A700"/>
<name>A0A8D9A700_9HEMI</name>
<dbReference type="EMBL" id="HBUF01554758">
    <property type="protein sequence ID" value="CAG6760082.1"/>
    <property type="molecule type" value="Transcribed_RNA"/>
</dbReference>
<protein>
    <submittedName>
        <fullName evidence="1">Uncharacterized protein</fullName>
    </submittedName>
</protein>
<evidence type="ECO:0000313" key="1">
    <source>
        <dbReference type="EMBL" id="CAG6760082.1"/>
    </source>
</evidence>
<organism evidence="1">
    <name type="scientific">Cacopsylla melanoneura</name>
    <dbReference type="NCBI Taxonomy" id="428564"/>
    <lineage>
        <taxon>Eukaryota</taxon>
        <taxon>Metazoa</taxon>
        <taxon>Ecdysozoa</taxon>
        <taxon>Arthropoda</taxon>
        <taxon>Hexapoda</taxon>
        <taxon>Insecta</taxon>
        <taxon>Pterygota</taxon>
        <taxon>Neoptera</taxon>
        <taxon>Paraneoptera</taxon>
        <taxon>Hemiptera</taxon>
        <taxon>Sternorrhyncha</taxon>
        <taxon>Psylloidea</taxon>
        <taxon>Psyllidae</taxon>
        <taxon>Psyllinae</taxon>
        <taxon>Cacopsylla</taxon>
    </lineage>
</organism>
<sequence length="158" mass="18397">MQLHPIISCLSLTISGTIIIEVDARHLFNGSYTPDDSFVIGDLPNSNSDNSNYYCFHTTNAHIRRLGVTLYCTPHERVGTFACYYQCQLVIPMGGLFSDRFSPPTHVNMENMNYNKYWPNQHVGEFYWDLTHEISQRLVSLYTIKFEICFRSLKIKWD</sequence>
<accession>A0A8D9A700</accession>
<proteinExistence type="predicted"/>
<reference evidence="1" key="1">
    <citation type="submission" date="2021-05" db="EMBL/GenBank/DDBJ databases">
        <authorList>
            <person name="Alioto T."/>
            <person name="Alioto T."/>
            <person name="Gomez Garrido J."/>
        </authorList>
    </citation>
    <scope>NUCLEOTIDE SEQUENCE</scope>
</reference>